<evidence type="ECO:0000259" key="12">
    <source>
        <dbReference type="Pfam" id="PF07565"/>
    </source>
</evidence>
<evidence type="ECO:0000256" key="9">
    <source>
        <dbReference type="RuleBase" id="RU362035"/>
    </source>
</evidence>
<evidence type="ECO:0000256" key="2">
    <source>
        <dbReference type="ARBA" id="ARBA00010993"/>
    </source>
</evidence>
<keyword evidence="3 9" id="KW-0813">Transport</keyword>
<evidence type="ECO:0000259" key="11">
    <source>
        <dbReference type="Pfam" id="PF00955"/>
    </source>
</evidence>
<dbReference type="EMBL" id="CAXLJM020000004">
    <property type="protein sequence ID" value="CAL8069621.1"/>
    <property type="molecule type" value="Genomic_DNA"/>
</dbReference>
<name>A0ABP1PMX8_9HEXA</name>
<evidence type="ECO:0000256" key="3">
    <source>
        <dbReference type="ARBA" id="ARBA00022448"/>
    </source>
</evidence>
<evidence type="ECO:0000256" key="1">
    <source>
        <dbReference type="ARBA" id="ARBA00004651"/>
    </source>
</evidence>
<feature type="transmembrane region" description="Helical" evidence="9">
    <location>
        <begin position="801"/>
        <end position="826"/>
    </location>
</feature>
<evidence type="ECO:0000256" key="4">
    <source>
        <dbReference type="ARBA" id="ARBA00022475"/>
    </source>
</evidence>
<keyword evidence="5 9" id="KW-0812">Transmembrane</keyword>
<dbReference type="InterPro" id="IPR011531">
    <property type="entry name" value="HCO3_transpt-like_TM_dom"/>
</dbReference>
<accession>A0ABP1PMX8</accession>
<comment type="subcellular location">
    <subcellularLocation>
        <location evidence="1">Cell membrane</location>
        <topology evidence="1">Multi-pass membrane protein</topology>
    </subcellularLocation>
    <subcellularLocation>
        <location evidence="9">Membrane</location>
        <topology evidence="9">Multi-pass membrane protein</topology>
    </subcellularLocation>
</comment>
<keyword evidence="14" id="KW-1185">Reference proteome</keyword>
<feature type="domain" description="Bicarbonate transporter-like transmembrane" evidence="11">
    <location>
        <begin position="688"/>
        <end position="861"/>
    </location>
</feature>
<evidence type="ECO:0000256" key="5">
    <source>
        <dbReference type="ARBA" id="ARBA00022692"/>
    </source>
</evidence>
<evidence type="ECO:0000256" key="6">
    <source>
        <dbReference type="ARBA" id="ARBA00022989"/>
    </source>
</evidence>
<protein>
    <recommendedName>
        <fullName evidence="9">Anion exchange protein</fullName>
    </recommendedName>
</protein>
<comment type="similarity">
    <text evidence="2 9">Belongs to the anion exchanger (TC 2.A.31) family.</text>
</comment>
<comment type="caution">
    <text evidence="13">The sequence shown here is derived from an EMBL/GenBank/DDBJ whole genome shotgun (WGS) entry which is preliminary data.</text>
</comment>
<dbReference type="Gene3D" id="3.40.930.10">
    <property type="entry name" value="Mannitol-specific EII, Chain A"/>
    <property type="match status" value="1"/>
</dbReference>
<comment type="caution">
    <text evidence="9">Lacks conserved residue(s) required for the propagation of feature annotation.</text>
</comment>
<feature type="compositionally biased region" description="Basic and acidic residues" evidence="10">
    <location>
        <begin position="671"/>
        <end position="680"/>
    </location>
</feature>
<feature type="compositionally biased region" description="Low complexity" evidence="10">
    <location>
        <begin position="66"/>
        <end position="77"/>
    </location>
</feature>
<gene>
    <name evidence="13" type="ORF">ODALV1_LOCUS859</name>
</gene>
<feature type="transmembrane region" description="Helical" evidence="9">
    <location>
        <begin position="884"/>
        <end position="905"/>
    </location>
</feature>
<feature type="compositionally biased region" description="Basic residues" evidence="10">
    <location>
        <begin position="16"/>
        <end position="33"/>
    </location>
</feature>
<feature type="domain" description="Bicarbonate transporter-like transmembrane" evidence="11">
    <location>
        <begin position="877"/>
        <end position="984"/>
    </location>
</feature>
<dbReference type="InterPro" id="IPR003020">
    <property type="entry name" value="HCO3_transpt_euk"/>
</dbReference>
<dbReference type="Pfam" id="PF00955">
    <property type="entry name" value="HCO3_cotransp"/>
    <property type="match status" value="2"/>
</dbReference>
<keyword evidence="4" id="KW-1003">Cell membrane</keyword>
<dbReference type="Gene3D" id="1.10.287.570">
    <property type="entry name" value="Helical hairpin bin"/>
    <property type="match status" value="1"/>
</dbReference>
<evidence type="ECO:0000256" key="10">
    <source>
        <dbReference type="SAM" id="MobiDB-lite"/>
    </source>
</evidence>
<dbReference type="SUPFAM" id="SSF55804">
    <property type="entry name" value="Phoshotransferase/anion transport protein"/>
    <property type="match status" value="1"/>
</dbReference>
<feature type="domain" description="Band 3 cytoplasmic" evidence="12">
    <location>
        <begin position="279"/>
        <end position="632"/>
    </location>
</feature>
<reference evidence="13 14" key="1">
    <citation type="submission" date="2024-08" db="EMBL/GenBank/DDBJ databases">
        <authorList>
            <person name="Cucini C."/>
            <person name="Frati F."/>
        </authorList>
    </citation>
    <scope>NUCLEOTIDE SEQUENCE [LARGE SCALE GENOMIC DNA]</scope>
</reference>
<feature type="transmembrane region" description="Helical" evidence="9">
    <location>
        <begin position="716"/>
        <end position="737"/>
    </location>
</feature>
<dbReference type="Proteomes" id="UP001642540">
    <property type="component" value="Unassembled WGS sequence"/>
</dbReference>
<evidence type="ECO:0000256" key="7">
    <source>
        <dbReference type="ARBA" id="ARBA00023065"/>
    </source>
</evidence>
<evidence type="ECO:0000256" key="8">
    <source>
        <dbReference type="ARBA" id="ARBA00023136"/>
    </source>
</evidence>
<dbReference type="PRINTS" id="PR01231">
    <property type="entry name" value="HCO3TRNSPORT"/>
</dbReference>
<dbReference type="InterPro" id="IPR016152">
    <property type="entry name" value="PTrfase/Anion_transptr"/>
</dbReference>
<feature type="transmembrane region" description="Helical" evidence="9">
    <location>
        <begin position="917"/>
        <end position="939"/>
    </location>
</feature>
<dbReference type="Pfam" id="PF07565">
    <property type="entry name" value="Band_3_cyto"/>
    <property type="match status" value="1"/>
</dbReference>
<feature type="transmembrane region" description="Helical" evidence="9">
    <location>
        <begin position="758"/>
        <end position="781"/>
    </location>
</feature>
<dbReference type="NCBIfam" id="TIGR00834">
    <property type="entry name" value="ae"/>
    <property type="match status" value="1"/>
</dbReference>
<dbReference type="PANTHER" id="PTHR11453:SF47">
    <property type="entry name" value="ANION EXCHANGE PROTEIN"/>
    <property type="match status" value="1"/>
</dbReference>
<organism evidence="13 14">
    <name type="scientific">Orchesella dallaii</name>
    <dbReference type="NCBI Taxonomy" id="48710"/>
    <lineage>
        <taxon>Eukaryota</taxon>
        <taxon>Metazoa</taxon>
        <taxon>Ecdysozoa</taxon>
        <taxon>Arthropoda</taxon>
        <taxon>Hexapoda</taxon>
        <taxon>Collembola</taxon>
        <taxon>Entomobryomorpha</taxon>
        <taxon>Entomobryoidea</taxon>
        <taxon>Orchesellidae</taxon>
        <taxon>Orchesellinae</taxon>
        <taxon>Orchesella</taxon>
    </lineage>
</organism>
<evidence type="ECO:0000313" key="14">
    <source>
        <dbReference type="Proteomes" id="UP001642540"/>
    </source>
</evidence>
<feature type="transmembrane region" description="Helical" evidence="9">
    <location>
        <begin position="833"/>
        <end position="854"/>
    </location>
</feature>
<sequence>MELTFSEAHRRESFPHIHHPLRPLHSRSLRKKVSSPIKHASGSHGTDSPIEPGVMGVDGNLSNDDPSSTAASTPSKSISEKLQSSQSAGAVIEENRIVAEEIDDEQEEAYESCPLLGDTDMYGEETMVAGESGYVHSPQSPSSPVPGPFDDLIEPVKKVQFEIGGSSIAPPGEAAYEKRKHRKHSHHHNKYEDPQWRLRQGSELAEDLMQLQRYEADLEMEIASDMGDMDRDELAAHRFGDNKGFRRHRFYFKATDDTAVPVTVVAEKDKPSKYDHQPHDLYVELDVLSVRGHLREWKETARFIKYEEDLEEGADRWGRPHIASLSFHSLINLRRLIEAGVTILDLEERDLPGVAYRVVAAMAINELISDEEKPMVMKSLLSKHKHVNDDERPWRFNLRRNTQSGSLTSLHAMLEDKRNRNGPISNVEAAFEGLTRRSSAASRLGNDGSNDFQYSPNHKNGHVSSPRSVSFRGPFSFATSATDSNLTQQKGQHVAINLAKFSLSNLSEEDVKWISNKENILRRIPLGSECSIVLVGQDESLQQPCLAFVRLAEAVIMPNTTELPIPVRFIFIVLGPPSIDLDYKEIGRSISTLMSNTHFHEIAYKANDRMDLLKGIHEFLDESIVLPPGDWDGELFPFEELREKSQALRRRKERRRSLAQGLLDPGDDGDEPPHKDDYYDPLKRTRTPFGGLINEAKRRYPKYCSDFRDGLNAQTVASIMFIYFACVSGAIAFGGILSEKTESHIGISETLMASAGAGVVFALLSGQPLIIVGTTGPLLLFDHSLYKFCKSASLDYLGFRLWVGVWVAVIGTIVVAAEGSVLARYFTRFVQEIYSALISLLFIYDAITEIVHVYQEHPLQMTYGVCNSTIPGHVIESPEKPNTALLTTILCLGTFIIAYMCRALRDSDYFTLMLRKFLGNFAVPIAIVSMVGVDMLLVNHTRTEKLDVPQGLTNSRPRASWIVDITNVPVGMIFLAIVPAFLVFM</sequence>
<proteinExistence type="inferred from homology"/>
<dbReference type="PANTHER" id="PTHR11453">
    <property type="entry name" value="ANION EXCHANGE PROTEIN"/>
    <property type="match status" value="1"/>
</dbReference>
<keyword evidence="6 9" id="KW-1133">Transmembrane helix</keyword>
<keyword evidence="8 9" id="KW-0472">Membrane</keyword>
<feature type="transmembrane region" description="Helical" evidence="9">
    <location>
        <begin position="959"/>
        <end position="984"/>
    </location>
</feature>
<evidence type="ECO:0000313" key="13">
    <source>
        <dbReference type="EMBL" id="CAL8069621.1"/>
    </source>
</evidence>
<dbReference type="InterPro" id="IPR013769">
    <property type="entry name" value="Band3_cytoplasmic_dom"/>
</dbReference>
<feature type="region of interest" description="Disordered" evidence="10">
    <location>
        <begin position="659"/>
        <end position="680"/>
    </location>
</feature>
<feature type="region of interest" description="Disordered" evidence="10">
    <location>
        <begin position="1"/>
        <end position="88"/>
    </location>
</feature>
<keyword evidence="7 9" id="KW-0406">Ion transport</keyword>